<dbReference type="Gene3D" id="3.40.50.10810">
    <property type="entry name" value="Tandem AAA-ATPase domain"/>
    <property type="match status" value="2"/>
</dbReference>
<organism evidence="5 6">
    <name type="scientific">Prorocentrum cordatum</name>
    <dbReference type="NCBI Taxonomy" id="2364126"/>
    <lineage>
        <taxon>Eukaryota</taxon>
        <taxon>Sar</taxon>
        <taxon>Alveolata</taxon>
        <taxon>Dinophyceae</taxon>
        <taxon>Prorocentrales</taxon>
        <taxon>Prorocentraceae</taxon>
        <taxon>Prorocentrum</taxon>
    </lineage>
</organism>
<keyword evidence="6" id="KW-1185">Reference proteome</keyword>
<evidence type="ECO:0000313" key="6">
    <source>
        <dbReference type="Proteomes" id="UP001189429"/>
    </source>
</evidence>
<evidence type="ECO:0000256" key="1">
    <source>
        <dbReference type="ARBA" id="ARBA00022801"/>
    </source>
</evidence>
<dbReference type="SMART" id="SM00490">
    <property type="entry name" value="HELICc"/>
    <property type="match status" value="1"/>
</dbReference>
<dbReference type="Pfam" id="PF13516">
    <property type="entry name" value="LRR_6"/>
    <property type="match status" value="3"/>
</dbReference>
<gene>
    <name evidence="5" type="ORF">PCOR1329_LOCUS74933</name>
</gene>
<dbReference type="SUPFAM" id="SSF52540">
    <property type="entry name" value="P-loop containing nucleoside triphosphate hydrolases"/>
    <property type="match status" value="2"/>
</dbReference>
<dbReference type="EMBL" id="CAUYUJ010020193">
    <property type="protein sequence ID" value="CAK0896475.1"/>
    <property type="molecule type" value="Genomic_DNA"/>
</dbReference>
<dbReference type="InterPro" id="IPR014001">
    <property type="entry name" value="Helicase_ATP-bd"/>
</dbReference>
<evidence type="ECO:0000259" key="4">
    <source>
        <dbReference type="PROSITE" id="PS51194"/>
    </source>
</evidence>
<feature type="non-terminal residue" evidence="5">
    <location>
        <position position="1"/>
    </location>
</feature>
<feature type="domain" description="Helicase C-terminal" evidence="4">
    <location>
        <begin position="434"/>
        <end position="595"/>
    </location>
</feature>
<dbReference type="SMART" id="SM00368">
    <property type="entry name" value="LRR_RI"/>
    <property type="match status" value="7"/>
</dbReference>
<keyword evidence="1" id="KW-0378">Hydrolase</keyword>
<dbReference type="SUPFAM" id="SSF52047">
    <property type="entry name" value="RNI-like"/>
    <property type="match status" value="1"/>
</dbReference>
<dbReference type="PROSITE" id="PS51192">
    <property type="entry name" value="HELICASE_ATP_BIND_1"/>
    <property type="match status" value="1"/>
</dbReference>
<dbReference type="Gene3D" id="3.80.10.10">
    <property type="entry name" value="Ribonuclease Inhibitor"/>
    <property type="match status" value="2"/>
</dbReference>
<accession>A0ABN9XE05</accession>
<dbReference type="InterPro" id="IPR032675">
    <property type="entry name" value="LRR_dom_sf"/>
</dbReference>
<feature type="region of interest" description="Disordered" evidence="2">
    <location>
        <begin position="109"/>
        <end position="145"/>
    </location>
</feature>
<dbReference type="InterPro" id="IPR001650">
    <property type="entry name" value="Helicase_C-like"/>
</dbReference>
<dbReference type="PROSITE" id="PS51194">
    <property type="entry name" value="HELICASE_CTER"/>
    <property type="match status" value="1"/>
</dbReference>
<reference evidence="5" key="1">
    <citation type="submission" date="2023-10" db="EMBL/GenBank/DDBJ databases">
        <authorList>
            <person name="Chen Y."/>
            <person name="Shah S."/>
            <person name="Dougan E. K."/>
            <person name="Thang M."/>
            <person name="Chan C."/>
        </authorList>
    </citation>
    <scope>NUCLEOTIDE SEQUENCE [LARGE SCALE GENOMIC DNA]</scope>
</reference>
<dbReference type="InterPro" id="IPR000330">
    <property type="entry name" value="SNF2_N"/>
</dbReference>
<feature type="region of interest" description="Disordered" evidence="2">
    <location>
        <begin position="376"/>
        <end position="402"/>
    </location>
</feature>
<dbReference type="PANTHER" id="PTHR45629">
    <property type="entry name" value="SNF2/RAD54 FAMILY MEMBER"/>
    <property type="match status" value="1"/>
</dbReference>
<feature type="compositionally biased region" description="Basic residues" evidence="2">
    <location>
        <begin position="115"/>
        <end position="125"/>
    </location>
</feature>
<name>A0ABN9XE05_9DINO</name>
<proteinExistence type="predicted"/>
<dbReference type="SMART" id="SM00487">
    <property type="entry name" value="DEXDc"/>
    <property type="match status" value="1"/>
</dbReference>
<dbReference type="Proteomes" id="UP001189429">
    <property type="component" value="Unassembled WGS sequence"/>
</dbReference>
<dbReference type="InterPro" id="IPR050496">
    <property type="entry name" value="SNF2_RAD54_helicase_repair"/>
</dbReference>
<comment type="caution">
    <text evidence="5">The sequence shown here is derived from an EMBL/GenBank/DDBJ whole genome shotgun (WGS) entry which is preliminary data.</text>
</comment>
<dbReference type="PANTHER" id="PTHR45629:SF7">
    <property type="entry name" value="DNA EXCISION REPAIR PROTEIN ERCC-6-RELATED"/>
    <property type="match status" value="1"/>
</dbReference>
<evidence type="ECO:0000256" key="2">
    <source>
        <dbReference type="SAM" id="MobiDB-lite"/>
    </source>
</evidence>
<evidence type="ECO:0000313" key="5">
    <source>
        <dbReference type="EMBL" id="CAK0896475.1"/>
    </source>
</evidence>
<dbReference type="Pfam" id="PF00176">
    <property type="entry name" value="SNF2-rel_dom"/>
    <property type="match status" value="1"/>
</dbReference>
<sequence length="1074" mass="117531">ESGGILADEMGLGKTVQCAAFLASLRFSHQASRFLIVTPVSLLEQWRRELKDWTAGNGIAVHLLHGSPQERQAALRGFATRGGAVLVSFDLARNLLGRGPAVLRTAGLAAGAARPTRRRQRQGKRGCRDDDSPSEVDEPLPQAGIAGEDQEAPWDVVIVDEGHYMRSPSCQVGKALRRVRARSRFILTGTPVQNKLVDLWALMDFVQPSLLGNHVTFERNFSEQITKGSKRNASRFAVELKDQLVRELRHLTAPHLLRRLKCDVAAAAAPEASGSPSACRQQELPPKTDVVLWLSQTHAELELYGKVLDTDLVKSASGQSRCGMEALRAIALLKKLCNHPLLLLPPEEVDAWRREVASVGCPEAPPAAGTAGRAAAGAVARAEDGPPEAQASEEEEAEHAEDAAPECQQVLPWLRAMMPHSVQGGQLLSCKLRVLSVLLPQLQRRGHRCLIFSHSVRMLDLIQSCVLRVLGLKFLRIDGTVDAKDRDLKLAKFQQPDSRYFCMCLSVQTGGTGLTITAADRVILVDPAWNPSTDAQAIDRVHRFGQRKDVVVYRLITAGTMEDKMFRLQVFKRGVSKAYLEQEQQMRFFSHRELKQLFEPPCQAASTQALMAEQIGAEALEHEGLLRVVAGDVGGADDPHASEWWQSSDVQGFSDYQRLFMFLEQSKSSEEDAVEQAKRMTGKLQREEYVKDQVVESKWRKNFLEGQAATSAEAAVASESDDEASEPDTSRTEALQEFFVLLSECSALRSLYCAHNPSMLGAPLAAVLTGLSRLAVLDLAHNHLAVDTRGSFRREQPLQPLFSALPPRLRTLDLSYNLLRDDHCVLLVDALLEHSGDASFLEHLTLRSNYLGNAAAHALAELMRLPAGSGLQRLDMRTNQVESAGACSLLGALPVHPRMQEIRLGYNRQNSSQDLVTCDLACLLLHKAIVAGGSARLQVLDLNNVRVGDIGAARIAQALVRNQLLRQLHMAFNSVGPDGADAFANALDNNRCLQVLDIRDNEVGDAGAEAIARGLHDNFTMRKLHVARNGIGPRGAKALTVAVQQNPRLVVDFGAGGTGAIGFRDKARNFGLDL</sequence>
<feature type="domain" description="Helicase ATP-binding" evidence="3">
    <location>
        <begin position="1"/>
        <end position="209"/>
    </location>
</feature>
<dbReference type="InterPro" id="IPR027417">
    <property type="entry name" value="P-loop_NTPase"/>
</dbReference>
<dbReference type="CDD" id="cd18793">
    <property type="entry name" value="SF2_C_SNF"/>
    <property type="match status" value="1"/>
</dbReference>
<protein>
    <submittedName>
        <fullName evidence="5">Uncharacterized protein</fullName>
    </submittedName>
</protein>
<evidence type="ECO:0000259" key="3">
    <source>
        <dbReference type="PROSITE" id="PS51192"/>
    </source>
</evidence>
<dbReference type="InterPro" id="IPR001611">
    <property type="entry name" value="Leu-rich_rpt"/>
</dbReference>
<dbReference type="Gene3D" id="3.40.50.300">
    <property type="entry name" value="P-loop containing nucleotide triphosphate hydrolases"/>
    <property type="match status" value="1"/>
</dbReference>
<dbReference type="InterPro" id="IPR049730">
    <property type="entry name" value="SNF2/RAD54-like_C"/>
</dbReference>
<dbReference type="Pfam" id="PF00271">
    <property type="entry name" value="Helicase_C"/>
    <property type="match status" value="1"/>
</dbReference>
<dbReference type="InterPro" id="IPR038718">
    <property type="entry name" value="SNF2-like_sf"/>
</dbReference>